<evidence type="ECO:0000313" key="2">
    <source>
        <dbReference type="Proteomes" id="UP000410492"/>
    </source>
</evidence>
<protein>
    <submittedName>
        <fullName evidence="1">Uncharacterized protein</fullName>
    </submittedName>
</protein>
<keyword evidence="2" id="KW-1185">Reference proteome</keyword>
<name>A0A653BFW2_CALMS</name>
<proteinExistence type="predicted"/>
<accession>A0A653BFW2</accession>
<dbReference type="OrthoDB" id="21128at2759"/>
<sequence>MFFFLDTASVESYMDRQRRVQEKGKDLIVQMQSVSENMKSNADKLTCTLTSEIHKQFNSVFKTMQDRMTASIKEVVADQVKQGFKNHASVIEDSVINAVRSRAVTPSPNIDSHVCYISVPI</sequence>
<reference evidence="1 2" key="1">
    <citation type="submission" date="2019-01" db="EMBL/GenBank/DDBJ databases">
        <authorList>
            <person name="Sayadi A."/>
        </authorList>
    </citation>
    <scope>NUCLEOTIDE SEQUENCE [LARGE SCALE GENOMIC DNA]</scope>
</reference>
<organism evidence="1 2">
    <name type="scientific">Callosobruchus maculatus</name>
    <name type="common">Southern cowpea weevil</name>
    <name type="synonym">Pulse bruchid</name>
    <dbReference type="NCBI Taxonomy" id="64391"/>
    <lineage>
        <taxon>Eukaryota</taxon>
        <taxon>Metazoa</taxon>
        <taxon>Ecdysozoa</taxon>
        <taxon>Arthropoda</taxon>
        <taxon>Hexapoda</taxon>
        <taxon>Insecta</taxon>
        <taxon>Pterygota</taxon>
        <taxon>Neoptera</taxon>
        <taxon>Endopterygota</taxon>
        <taxon>Coleoptera</taxon>
        <taxon>Polyphaga</taxon>
        <taxon>Cucujiformia</taxon>
        <taxon>Chrysomeloidea</taxon>
        <taxon>Chrysomelidae</taxon>
        <taxon>Bruchinae</taxon>
        <taxon>Bruchini</taxon>
        <taxon>Callosobruchus</taxon>
    </lineage>
</organism>
<evidence type="ECO:0000313" key="1">
    <source>
        <dbReference type="EMBL" id="VEN33895.1"/>
    </source>
</evidence>
<gene>
    <name evidence="1" type="ORF">CALMAC_LOCUS279</name>
</gene>
<dbReference type="AlphaFoldDB" id="A0A653BFW2"/>
<dbReference type="EMBL" id="CAACVG010000298">
    <property type="protein sequence ID" value="VEN33895.1"/>
    <property type="molecule type" value="Genomic_DNA"/>
</dbReference>
<dbReference type="Proteomes" id="UP000410492">
    <property type="component" value="Unassembled WGS sequence"/>
</dbReference>